<dbReference type="InterPro" id="IPR006015">
    <property type="entry name" value="Universal_stress_UspA"/>
</dbReference>
<name>A0A956RN37_UNCEI</name>
<proteinExistence type="inferred from homology"/>
<dbReference type="PANTHER" id="PTHR46268">
    <property type="entry name" value="STRESS RESPONSE PROTEIN NHAX"/>
    <property type="match status" value="1"/>
</dbReference>
<dbReference type="AlphaFoldDB" id="A0A956RN37"/>
<organism evidence="3 4">
    <name type="scientific">Eiseniibacteriota bacterium</name>
    <dbReference type="NCBI Taxonomy" id="2212470"/>
    <lineage>
        <taxon>Bacteria</taxon>
        <taxon>Candidatus Eiseniibacteriota</taxon>
    </lineage>
</organism>
<comment type="similarity">
    <text evidence="1">Belongs to the universal stress protein A family.</text>
</comment>
<dbReference type="PANTHER" id="PTHR46268:SF6">
    <property type="entry name" value="UNIVERSAL STRESS PROTEIN UP12"/>
    <property type="match status" value="1"/>
</dbReference>
<dbReference type="PRINTS" id="PR01438">
    <property type="entry name" value="UNVRSLSTRESS"/>
</dbReference>
<dbReference type="InterPro" id="IPR014729">
    <property type="entry name" value="Rossmann-like_a/b/a_fold"/>
</dbReference>
<accession>A0A956RN37</accession>
<feature type="domain" description="UspA" evidence="2">
    <location>
        <begin position="5"/>
        <end position="157"/>
    </location>
</feature>
<evidence type="ECO:0000313" key="3">
    <source>
        <dbReference type="EMBL" id="MCA9726673.1"/>
    </source>
</evidence>
<dbReference type="InterPro" id="IPR006016">
    <property type="entry name" value="UspA"/>
</dbReference>
<comment type="caution">
    <text evidence="3">The sequence shown here is derived from an EMBL/GenBank/DDBJ whole genome shotgun (WGS) entry which is preliminary data.</text>
</comment>
<reference evidence="3" key="2">
    <citation type="journal article" date="2021" name="Microbiome">
        <title>Successional dynamics and alternative stable states in a saline activated sludge microbial community over 9 years.</title>
        <authorList>
            <person name="Wang Y."/>
            <person name="Ye J."/>
            <person name="Ju F."/>
            <person name="Liu L."/>
            <person name="Boyd J.A."/>
            <person name="Deng Y."/>
            <person name="Parks D.H."/>
            <person name="Jiang X."/>
            <person name="Yin X."/>
            <person name="Woodcroft B.J."/>
            <person name="Tyson G.W."/>
            <person name="Hugenholtz P."/>
            <person name="Polz M.F."/>
            <person name="Zhang T."/>
        </authorList>
    </citation>
    <scope>NUCLEOTIDE SEQUENCE</scope>
    <source>
        <strain evidence="3">HKST-UBA01</strain>
    </source>
</reference>
<dbReference type="CDD" id="cd00293">
    <property type="entry name" value="USP-like"/>
    <property type="match status" value="1"/>
</dbReference>
<dbReference type="EMBL" id="JAGQHR010000054">
    <property type="protein sequence ID" value="MCA9726673.1"/>
    <property type="molecule type" value="Genomic_DNA"/>
</dbReference>
<sequence>MLPTIKKILYCTQLGPNTSYVFRYAYAMARKFGAQIVVLHVVQTLSREQRAFVEGYSGQDSIRRIVDHEEQDAKDRLPKRIQEFCRRELIHEDWHEVVCDILLAEGDPAEQIVQHIETTGADLVVIGASATHSLIERLVGSTAEKVIRNSHVPVLSVQVPEGHQGLTLEN</sequence>
<dbReference type="SUPFAM" id="SSF52402">
    <property type="entry name" value="Adenine nucleotide alpha hydrolases-like"/>
    <property type="match status" value="1"/>
</dbReference>
<evidence type="ECO:0000256" key="1">
    <source>
        <dbReference type="ARBA" id="ARBA00008791"/>
    </source>
</evidence>
<evidence type="ECO:0000313" key="4">
    <source>
        <dbReference type="Proteomes" id="UP000697710"/>
    </source>
</evidence>
<gene>
    <name evidence="3" type="ORF">KC729_03255</name>
</gene>
<reference evidence="3" key="1">
    <citation type="submission" date="2020-04" db="EMBL/GenBank/DDBJ databases">
        <authorList>
            <person name="Zhang T."/>
        </authorList>
    </citation>
    <scope>NUCLEOTIDE SEQUENCE</scope>
    <source>
        <strain evidence="3">HKST-UBA01</strain>
    </source>
</reference>
<protein>
    <submittedName>
        <fullName evidence="3">Universal stress protein</fullName>
    </submittedName>
</protein>
<dbReference type="Proteomes" id="UP000697710">
    <property type="component" value="Unassembled WGS sequence"/>
</dbReference>
<dbReference type="Pfam" id="PF00582">
    <property type="entry name" value="Usp"/>
    <property type="match status" value="1"/>
</dbReference>
<evidence type="ECO:0000259" key="2">
    <source>
        <dbReference type="Pfam" id="PF00582"/>
    </source>
</evidence>
<dbReference type="Gene3D" id="3.40.50.620">
    <property type="entry name" value="HUPs"/>
    <property type="match status" value="1"/>
</dbReference>